<accession>A0A223KT63</accession>
<sequence>MEYELRCKESAYPCEVTIDEDNWRFTVRKADTSGEYFNSPEELISWVESNWSTKDFHDEEQFLKMLQEIKSYYAR</sequence>
<protein>
    <recommendedName>
        <fullName evidence="3">Threonine dehydratase</fullName>
    </recommendedName>
</protein>
<evidence type="ECO:0000313" key="2">
    <source>
        <dbReference type="Proteomes" id="UP000215224"/>
    </source>
</evidence>
<name>A0A223KT63_9BACI</name>
<gene>
    <name evidence="1" type="ORF">BC6307_15995</name>
</gene>
<evidence type="ECO:0000313" key="1">
    <source>
        <dbReference type="EMBL" id="AST92685.1"/>
    </source>
</evidence>
<reference evidence="1 2" key="1">
    <citation type="submission" date="2016-12" db="EMBL/GenBank/DDBJ databases">
        <title>The whole genome sequencing and assembly of Bacillus cohnii DSM 6307T strain.</title>
        <authorList>
            <person name="Lee Y.-J."/>
            <person name="Yi H."/>
            <person name="Bahn Y.-S."/>
            <person name="Kim J.F."/>
            <person name="Lee D.-W."/>
        </authorList>
    </citation>
    <scope>NUCLEOTIDE SEQUENCE [LARGE SCALE GENOMIC DNA]</scope>
    <source>
        <strain evidence="1 2">DSM 6307</strain>
    </source>
</reference>
<dbReference type="RefSeq" id="WP_066414882.1">
    <property type="nucleotide sequence ID" value="NZ_CP018866.1"/>
</dbReference>
<dbReference type="AlphaFoldDB" id="A0A223KT63"/>
<organism evidence="1 2">
    <name type="scientific">Sutcliffiella cohnii</name>
    <dbReference type="NCBI Taxonomy" id="33932"/>
    <lineage>
        <taxon>Bacteria</taxon>
        <taxon>Bacillati</taxon>
        <taxon>Bacillota</taxon>
        <taxon>Bacilli</taxon>
        <taxon>Bacillales</taxon>
        <taxon>Bacillaceae</taxon>
        <taxon>Sutcliffiella</taxon>
    </lineage>
</organism>
<dbReference type="EMBL" id="CP018866">
    <property type="protein sequence ID" value="AST92685.1"/>
    <property type="molecule type" value="Genomic_DNA"/>
</dbReference>
<dbReference type="STRING" id="1314751.GCA_001591425_01792"/>
<proteinExistence type="predicted"/>
<evidence type="ECO:0008006" key="3">
    <source>
        <dbReference type="Google" id="ProtNLM"/>
    </source>
</evidence>
<keyword evidence="2" id="KW-1185">Reference proteome</keyword>
<dbReference type="KEGG" id="bcoh:BC6307_15995"/>
<dbReference type="Proteomes" id="UP000215224">
    <property type="component" value="Chromosome"/>
</dbReference>